<dbReference type="InterPro" id="IPR006614">
    <property type="entry name" value="Peroxin/Ferlin"/>
</dbReference>
<comment type="caution">
    <text evidence="3">The sequence shown here is derived from an EMBL/GenBank/DDBJ whole genome shotgun (WGS) entry which is preliminary data.</text>
</comment>
<feature type="non-terminal residue" evidence="3">
    <location>
        <position position="595"/>
    </location>
</feature>
<evidence type="ECO:0000259" key="2">
    <source>
        <dbReference type="SMART" id="SM00694"/>
    </source>
</evidence>
<sequence>MDPAPWSDATMRLTVANVHSFQVPDPSWEWVSPRWLIDMTLDVDEDGWQYSSRFASTSWHAQHSASRSFVRRRRWLRLRRREVADAAGSGSSAEEDDDEGQQECVNHACVDKDPAAAKHRSRAARPKEMAAKIRNKVSRGYVGACPKLPNKPVTRQLAYTLKDGRYRSHRLRRTRTTSFPENGASMADDSGAGPVRGTSLIARESGSERSTARRAKSISIAQATSGRADDGLRVDTGFRKRQDSGNGTRTDSDEAQELEEEEPAVVHLQRSLAAIRAETRHHSPALRPLRIGLLSSRQSVSTHRRVRDELLALPTGGVRRARPQRLSSAAASVDDLSRCDGGDAEVPCAFPRLVARMAPEPTAPLDPDACSAARAVVLGSCGVPDANDGRLAAAIVGRRRHTNPLHPMASAVWGALGSRRPSSSALAQSAPTSPIETPHSLQVELPSASTTAVDSLPYTTTTAGLRDDVAATRALRDDVAGGSSLRHMPSNTSVGSRCTAAQPDRLSRASTGMSGASSSMTSVDFLPNDLPLLDPYADPYASLVLPAPSAHSDASDGAVVTAPPPVMLADARLVRLASASLRRMLHDVLLDRECL</sequence>
<accession>A0A9W8HW09</accession>
<dbReference type="OrthoDB" id="72441at2759"/>
<gene>
    <name evidence="3" type="ORF">H4R20_004551</name>
</gene>
<dbReference type="SMART" id="SM00694">
    <property type="entry name" value="DysFC"/>
    <property type="match status" value="1"/>
</dbReference>
<dbReference type="AlphaFoldDB" id="A0A9W8HW09"/>
<feature type="compositionally biased region" description="Acidic residues" evidence="1">
    <location>
        <begin position="253"/>
        <end position="263"/>
    </location>
</feature>
<keyword evidence="4" id="KW-1185">Reference proteome</keyword>
<reference evidence="3" key="1">
    <citation type="submission" date="2022-07" db="EMBL/GenBank/DDBJ databases">
        <title>Phylogenomic reconstructions and comparative analyses of Kickxellomycotina fungi.</title>
        <authorList>
            <person name="Reynolds N.K."/>
            <person name="Stajich J.E."/>
            <person name="Barry K."/>
            <person name="Grigoriev I.V."/>
            <person name="Crous P."/>
            <person name="Smith M.E."/>
        </authorList>
    </citation>
    <scope>NUCLEOTIDE SEQUENCE</scope>
    <source>
        <strain evidence="3">NRRL 1565</strain>
    </source>
</reference>
<evidence type="ECO:0000256" key="1">
    <source>
        <dbReference type="SAM" id="MobiDB-lite"/>
    </source>
</evidence>
<feature type="region of interest" description="Disordered" evidence="1">
    <location>
        <begin position="171"/>
        <end position="264"/>
    </location>
</feature>
<evidence type="ECO:0000313" key="4">
    <source>
        <dbReference type="Proteomes" id="UP001140094"/>
    </source>
</evidence>
<feature type="compositionally biased region" description="Basic and acidic residues" evidence="1">
    <location>
        <begin position="227"/>
        <end position="243"/>
    </location>
</feature>
<dbReference type="GO" id="GO:0016020">
    <property type="term" value="C:membrane"/>
    <property type="evidence" value="ECO:0007669"/>
    <property type="project" value="InterPro"/>
</dbReference>
<feature type="region of interest" description="Disordered" evidence="1">
    <location>
        <begin position="480"/>
        <end position="518"/>
    </location>
</feature>
<feature type="domain" description="Peroxin/Ferlin" evidence="2">
    <location>
        <begin position="47"/>
        <end position="82"/>
    </location>
</feature>
<dbReference type="EMBL" id="JANBUO010001242">
    <property type="protein sequence ID" value="KAJ2799133.1"/>
    <property type="molecule type" value="Genomic_DNA"/>
</dbReference>
<evidence type="ECO:0000313" key="3">
    <source>
        <dbReference type="EMBL" id="KAJ2799133.1"/>
    </source>
</evidence>
<feature type="compositionally biased region" description="Low complexity" evidence="1">
    <location>
        <begin position="509"/>
        <end position="518"/>
    </location>
</feature>
<organism evidence="3 4">
    <name type="scientific">Coemansia guatemalensis</name>
    <dbReference type="NCBI Taxonomy" id="2761395"/>
    <lineage>
        <taxon>Eukaryota</taxon>
        <taxon>Fungi</taxon>
        <taxon>Fungi incertae sedis</taxon>
        <taxon>Zoopagomycota</taxon>
        <taxon>Kickxellomycotina</taxon>
        <taxon>Kickxellomycetes</taxon>
        <taxon>Kickxellales</taxon>
        <taxon>Kickxellaceae</taxon>
        <taxon>Coemansia</taxon>
    </lineage>
</organism>
<name>A0A9W8HW09_9FUNG</name>
<proteinExistence type="predicted"/>
<dbReference type="Proteomes" id="UP001140094">
    <property type="component" value="Unassembled WGS sequence"/>
</dbReference>
<protein>
    <recommendedName>
        <fullName evidence="2">Peroxin/Ferlin domain-containing protein</fullName>
    </recommendedName>
</protein>